<keyword evidence="3" id="KW-0133">Cell shape</keyword>
<dbReference type="Gene3D" id="3.30.300.20">
    <property type="match status" value="1"/>
</dbReference>
<dbReference type="HAMAP" id="MF_00088">
    <property type="entry name" value="KhpA"/>
    <property type="match status" value="1"/>
</dbReference>
<proteinExistence type="inferred from homology"/>
<dbReference type="Proteomes" id="UP000011746">
    <property type="component" value="Unassembled WGS sequence"/>
</dbReference>
<reference evidence="4" key="3">
    <citation type="submission" date="2016-11" db="EMBL/GenBank/DDBJ databases">
        <title>Salimicrobium jeotgali MJ3, isolated from Myulchi jeot, a traditional Korean fermented seafood.</title>
        <authorList>
            <person name="Kim K.H."/>
            <person name="Jeon C.O."/>
            <person name="Jin H.M."/>
        </authorList>
    </citation>
    <scope>NUCLEOTIDE SEQUENCE</scope>
    <source>
        <strain evidence="4">MJ3</strain>
    </source>
</reference>
<name>K2HB84_9BACI</name>
<dbReference type="STRING" id="1230341.AAV35_007190"/>
<keyword evidence="6" id="KW-1185">Reference proteome</keyword>
<dbReference type="eggNOG" id="COG1837">
    <property type="taxonomic scope" value="Bacteria"/>
</dbReference>
<comment type="similarity">
    <text evidence="3">Belongs to the KhpA RNA-binding protein family.</text>
</comment>
<gene>
    <name evidence="3" type="primary">khpA</name>
    <name evidence="4" type="ORF">AAV35_007190</name>
    <name evidence="5" type="ORF">MJ3_02617</name>
</gene>
<comment type="subcellular location">
    <subcellularLocation>
        <location evidence="3">Cytoplasm</location>
    </subcellularLocation>
</comment>
<evidence type="ECO:0000313" key="7">
    <source>
        <dbReference type="Proteomes" id="UP000092654"/>
    </source>
</evidence>
<dbReference type="AlphaFoldDB" id="K2HB84"/>
<dbReference type="GO" id="GO:0003723">
    <property type="term" value="F:RNA binding"/>
    <property type="evidence" value="ECO:0007669"/>
    <property type="project" value="UniProtKB-UniRule"/>
</dbReference>
<evidence type="ECO:0000256" key="1">
    <source>
        <dbReference type="ARBA" id="ARBA00022490"/>
    </source>
</evidence>
<dbReference type="PATRIC" id="fig|1230341.3.peg.544"/>
<dbReference type="EMBL" id="AMPQ01000002">
    <property type="protein sequence ID" value="EKE32815.1"/>
    <property type="molecule type" value="Genomic_DNA"/>
</dbReference>
<dbReference type="OrthoDB" id="9812389at2"/>
<comment type="subunit">
    <text evidence="3">Forms a complex with KhpB.</text>
</comment>
<reference evidence="5 6" key="1">
    <citation type="journal article" date="2012" name="J. Bacteriol.">
        <title>Draft Genome Sequence of Salimicrobium sp. Strain MJ3, Isolated from Myulchi-Jeot, Korean Fermented Seafood.</title>
        <authorList>
            <person name="Lee S.H."/>
            <person name="Jung J.Y."/>
            <person name="Jeon C.O."/>
        </authorList>
    </citation>
    <scope>NUCLEOTIDE SEQUENCE [LARGE SCALE GENOMIC DNA]</scope>
    <source>
        <strain evidence="5 6">MJ3</strain>
    </source>
</reference>
<keyword evidence="1 3" id="KW-0963">Cytoplasm</keyword>
<evidence type="ECO:0000256" key="3">
    <source>
        <dbReference type="HAMAP-Rule" id="MF_00088"/>
    </source>
</evidence>
<dbReference type="GO" id="GO:0009252">
    <property type="term" value="P:peptidoglycan biosynthetic process"/>
    <property type="evidence" value="ECO:0007669"/>
    <property type="project" value="UniProtKB-UniRule"/>
</dbReference>
<dbReference type="InterPro" id="IPR020627">
    <property type="entry name" value="KhpA"/>
</dbReference>
<comment type="function">
    <text evidence="3">A probable RNA chaperone. Forms a complex with KhpB which binds to cellular RNA and controls its expression. Plays a role in peptidoglycan (PG) homeostasis and cell length regulation.</text>
</comment>
<accession>K2HB84</accession>
<dbReference type="PROSITE" id="PS50084">
    <property type="entry name" value="KH_TYPE_1"/>
    <property type="match status" value="1"/>
</dbReference>
<dbReference type="KEGG" id="sje:AAV35_007190"/>
<reference evidence="7" key="2">
    <citation type="submission" date="2015-06" db="EMBL/GenBank/DDBJ databases">
        <title>Salimicrobium jeotgali MJ3, isolated from Myulchi jeot, a traditional Korean fermented seafood.</title>
        <authorList>
            <person name="Kim K.H."/>
            <person name="Jeon C.O."/>
            <person name="Jin H.M."/>
        </authorList>
    </citation>
    <scope>NUCLEOTIDE SEQUENCE [LARGE SCALE GENOMIC DNA]</scope>
    <source>
        <strain evidence="7">MJ3</strain>
    </source>
</reference>
<sequence length="75" mass="8688">MKELLETMITPLIKYPEYLNIDVKEEPDKAVYHVIVHQDDVGRVIGKNGRVAKSIRTVVYAANRDKTRKVYVDIM</sequence>
<keyword evidence="2 3" id="KW-0694">RNA-binding</keyword>
<dbReference type="Proteomes" id="UP000092654">
    <property type="component" value="Chromosome"/>
</dbReference>
<keyword evidence="3" id="KW-0961">Cell wall biogenesis/degradation</keyword>
<dbReference type="PANTHER" id="PTHR34654:SF1">
    <property type="entry name" value="RNA-BINDING PROTEIN KHPA"/>
    <property type="match status" value="1"/>
</dbReference>
<dbReference type="RefSeq" id="WP_008587942.1">
    <property type="nucleotide sequence ID" value="NZ_AMPQ01000002.1"/>
</dbReference>
<dbReference type="SUPFAM" id="SSF54814">
    <property type="entry name" value="Prokaryotic type KH domain (KH-domain type II)"/>
    <property type="match status" value="1"/>
</dbReference>
<dbReference type="InterPro" id="IPR015946">
    <property type="entry name" value="KH_dom-like_a/b"/>
</dbReference>
<dbReference type="GO" id="GO:0071555">
    <property type="term" value="P:cell wall organization"/>
    <property type="evidence" value="ECO:0007669"/>
    <property type="project" value="UniProtKB-KW"/>
</dbReference>
<dbReference type="GO" id="GO:0008360">
    <property type="term" value="P:regulation of cell shape"/>
    <property type="evidence" value="ECO:0007669"/>
    <property type="project" value="UniProtKB-KW"/>
</dbReference>
<dbReference type="CDD" id="cd22533">
    <property type="entry name" value="KH-II_YlqC-like"/>
    <property type="match status" value="1"/>
</dbReference>
<evidence type="ECO:0000256" key="2">
    <source>
        <dbReference type="ARBA" id="ARBA00022884"/>
    </source>
</evidence>
<evidence type="ECO:0000313" key="6">
    <source>
        <dbReference type="Proteomes" id="UP000011746"/>
    </source>
</evidence>
<dbReference type="PANTHER" id="PTHR34654">
    <property type="entry name" value="UPF0109 PROTEIN SCO5592"/>
    <property type="match status" value="1"/>
</dbReference>
<keyword evidence="3" id="KW-0143">Chaperone</keyword>
<dbReference type="EMBL" id="CP011361">
    <property type="protein sequence ID" value="AKG04598.1"/>
    <property type="molecule type" value="Genomic_DNA"/>
</dbReference>
<evidence type="ECO:0000313" key="5">
    <source>
        <dbReference type="EMBL" id="EKE32815.1"/>
    </source>
</evidence>
<dbReference type="InterPro" id="IPR009019">
    <property type="entry name" value="KH_sf_prok-type"/>
</dbReference>
<dbReference type="GO" id="GO:0005737">
    <property type="term" value="C:cytoplasm"/>
    <property type="evidence" value="ECO:0007669"/>
    <property type="project" value="UniProtKB-SubCell"/>
</dbReference>
<dbReference type="Pfam" id="PF13083">
    <property type="entry name" value="KH_KhpA-B"/>
    <property type="match status" value="1"/>
</dbReference>
<evidence type="ECO:0000313" key="4">
    <source>
        <dbReference type="EMBL" id="AKG04598.1"/>
    </source>
</evidence>
<protein>
    <recommendedName>
        <fullName evidence="3">RNA-binding protein KhpA</fullName>
    </recommendedName>
    <alternativeName>
        <fullName evidence="3">KH-domain protein A</fullName>
    </alternativeName>
</protein>
<organism evidence="5 6">
    <name type="scientific">Salimicrobium jeotgali</name>
    <dbReference type="NCBI Taxonomy" id="1230341"/>
    <lineage>
        <taxon>Bacteria</taxon>
        <taxon>Bacillati</taxon>
        <taxon>Bacillota</taxon>
        <taxon>Bacilli</taxon>
        <taxon>Bacillales</taxon>
        <taxon>Bacillaceae</taxon>
        <taxon>Salimicrobium</taxon>
    </lineage>
</organism>